<sequence>MESVLLLAFSLQAGETRSWAICSLCTSETIVEIRFFPEGVVLVAEYAAMLALQLLLHSANIQHEAQSFVVVGLLMILPFGTAGRSTFARCKDWIRTGIVKGNKYTATNAPQWKTSTQKSQNNQFFVEQITKKRTSHPMFDINHDL</sequence>
<gene>
    <name evidence="1" type="ORF">BCR43DRAFT_339302</name>
</gene>
<reference evidence="1 2" key="1">
    <citation type="submission" date="2016-07" db="EMBL/GenBank/DDBJ databases">
        <title>Pervasive Adenine N6-methylation of Active Genes in Fungi.</title>
        <authorList>
            <consortium name="DOE Joint Genome Institute"/>
            <person name="Mondo S.J."/>
            <person name="Dannebaum R.O."/>
            <person name="Kuo R.C."/>
            <person name="Labutti K."/>
            <person name="Haridas S."/>
            <person name="Kuo A."/>
            <person name="Salamov A."/>
            <person name="Ahrendt S.R."/>
            <person name="Lipzen A."/>
            <person name="Sullivan W."/>
            <person name="Andreopoulos W.B."/>
            <person name="Clum A."/>
            <person name="Lindquist E."/>
            <person name="Daum C."/>
            <person name="Ramamoorthy G.K."/>
            <person name="Gryganskyi A."/>
            <person name="Culley D."/>
            <person name="Magnuson J.K."/>
            <person name="James T.Y."/>
            <person name="O'Malley M.A."/>
            <person name="Stajich J.E."/>
            <person name="Spatafora J.W."/>
            <person name="Visel A."/>
            <person name="Grigoriev I.V."/>
        </authorList>
    </citation>
    <scope>NUCLEOTIDE SEQUENCE [LARGE SCALE GENOMIC DNA]</scope>
    <source>
        <strain evidence="1 2">NRRL 2496</strain>
    </source>
</reference>
<dbReference type="Proteomes" id="UP000242180">
    <property type="component" value="Unassembled WGS sequence"/>
</dbReference>
<protein>
    <submittedName>
        <fullName evidence="1">Uncharacterized protein</fullName>
    </submittedName>
</protein>
<name>A0A1X2H8W7_SYNRA</name>
<keyword evidence="2" id="KW-1185">Reference proteome</keyword>
<dbReference type="InParanoid" id="A0A1X2H8W7"/>
<dbReference type="AlphaFoldDB" id="A0A1X2H8W7"/>
<proteinExistence type="predicted"/>
<evidence type="ECO:0000313" key="2">
    <source>
        <dbReference type="Proteomes" id="UP000242180"/>
    </source>
</evidence>
<comment type="caution">
    <text evidence="1">The sequence shown here is derived from an EMBL/GenBank/DDBJ whole genome shotgun (WGS) entry which is preliminary data.</text>
</comment>
<evidence type="ECO:0000313" key="1">
    <source>
        <dbReference type="EMBL" id="ORY94996.1"/>
    </source>
</evidence>
<accession>A0A1X2H8W7</accession>
<dbReference type="EMBL" id="MCGN01000007">
    <property type="protein sequence ID" value="ORY94996.1"/>
    <property type="molecule type" value="Genomic_DNA"/>
</dbReference>
<organism evidence="1 2">
    <name type="scientific">Syncephalastrum racemosum</name>
    <name type="common">Filamentous fungus</name>
    <dbReference type="NCBI Taxonomy" id="13706"/>
    <lineage>
        <taxon>Eukaryota</taxon>
        <taxon>Fungi</taxon>
        <taxon>Fungi incertae sedis</taxon>
        <taxon>Mucoromycota</taxon>
        <taxon>Mucoromycotina</taxon>
        <taxon>Mucoromycetes</taxon>
        <taxon>Mucorales</taxon>
        <taxon>Syncephalastraceae</taxon>
        <taxon>Syncephalastrum</taxon>
    </lineage>
</organism>